<keyword evidence="2" id="KW-1185">Reference proteome</keyword>
<dbReference type="AlphaFoldDB" id="A0A0D0Q2J6"/>
<dbReference type="EMBL" id="JXZB01000002">
    <property type="protein sequence ID" value="KIQ65173.1"/>
    <property type="molecule type" value="Genomic_DNA"/>
</dbReference>
<dbReference type="STRING" id="2064.TR51_14350"/>
<comment type="caution">
    <text evidence="1">The sequence shown here is derived from an EMBL/GenBank/DDBJ whole genome shotgun (WGS) entry which is preliminary data.</text>
</comment>
<sequence>MNPYEPSAFGELVTDGRTGQIGMFMGVWTGLVQLWTLRGGAEWSVPPEWITEGPTVLEAKLRERNRDSHLTGAHLR</sequence>
<reference evidence="1 2" key="1">
    <citation type="submission" date="2015-02" db="EMBL/GenBank/DDBJ databases">
        <title>Draft genome sequence of Kitasatospora griseola MF730-N6, a bafilomycin, terpentecin and satosporin producer.</title>
        <authorList>
            <person name="Arens J.C."/>
            <person name="Haltli B."/>
            <person name="Kerr R.G."/>
        </authorList>
    </citation>
    <scope>NUCLEOTIDE SEQUENCE [LARGE SCALE GENOMIC DNA]</scope>
    <source>
        <strain evidence="1 2">MF730-N6</strain>
    </source>
</reference>
<dbReference type="Proteomes" id="UP000032066">
    <property type="component" value="Unassembled WGS sequence"/>
</dbReference>
<name>A0A0D0Q2J6_KITGR</name>
<dbReference type="PATRIC" id="fig|2064.6.peg.3092"/>
<accession>A0A0D0Q2J6</accession>
<organism evidence="1 2">
    <name type="scientific">Kitasatospora griseola</name>
    <name type="common">Streptomyces griseolosporeus</name>
    <dbReference type="NCBI Taxonomy" id="2064"/>
    <lineage>
        <taxon>Bacteria</taxon>
        <taxon>Bacillati</taxon>
        <taxon>Actinomycetota</taxon>
        <taxon>Actinomycetes</taxon>
        <taxon>Kitasatosporales</taxon>
        <taxon>Streptomycetaceae</taxon>
        <taxon>Kitasatospora</taxon>
    </lineage>
</organism>
<protein>
    <submittedName>
        <fullName evidence="1">Uncharacterized protein</fullName>
    </submittedName>
</protein>
<gene>
    <name evidence="1" type="ORF">TR51_14350</name>
</gene>
<proteinExistence type="predicted"/>
<evidence type="ECO:0000313" key="2">
    <source>
        <dbReference type="Proteomes" id="UP000032066"/>
    </source>
</evidence>
<evidence type="ECO:0000313" key="1">
    <source>
        <dbReference type="EMBL" id="KIQ65173.1"/>
    </source>
</evidence>